<protein>
    <submittedName>
        <fullName evidence="1">Uncharacterized protein</fullName>
    </submittedName>
</protein>
<evidence type="ECO:0000313" key="2">
    <source>
        <dbReference type="Proteomes" id="UP000095767"/>
    </source>
</evidence>
<comment type="caution">
    <text evidence="1">The sequence shown here is derived from an EMBL/GenBank/DDBJ whole genome shotgun (WGS) entry which is preliminary data.</text>
</comment>
<dbReference type="InterPro" id="IPR043154">
    <property type="entry name" value="Sec-1-like_dom1"/>
</dbReference>
<gene>
    <name evidence="1" type="ORF">BAE44_0003602</name>
</gene>
<dbReference type="Proteomes" id="UP000095767">
    <property type="component" value="Unassembled WGS sequence"/>
</dbReference>
<evidence type="ECO:0000313" key="1">
    <source>
        <dbReference type="EMBL" id="OEL35379.1"/>
    </source>
</evidence>
<reference evidence="1 2" key="1">
    <citation type="submission" date="2016-09" db="EMBL/GenBank/DDBJ databases">
        <title>The draft genome of Dichanthelium oligosanthes: A C3 panicoid grass species.</title>
        <authorList>
            <person name="Studer A.J."/>
            <person name="Schnable J.C."/>
            <person name="Brutnell T.P."/>
        </authorList>
    </citation>
    <scope>NUCLEOTIDE SEQUENCE [LARGE SCALE GENOMIC DNA]</scope>
    <source>
        <strain evidence="2">cv. Kellogg 1175</strain>
        <tissue evidence="1">Leaf</tissue>
    </source>
</reference>
<proteinExistence type="predicted"/>
<name>A0A1E5WD78_9POAL</name>
<dbReference type="EMBL" id="LWDX02012308">
    <property type="protein sequence ID" value="OEL35379.1"/>
    <property type="molecule type" value="Genomic_DNA"/>
</dbReference>
<organism evidence="1 2">
    <name type="scientific">Dichanthelium oligosanthes</name>
    <dbReference type="NCBI Taxonomy" id="888268"/>
    <lineage>
        <taxon>Eukaryota</taxon>
        <taxon>Viridiplantae</taxon>
        <taxon>Streptophyta</taxon>
        <taxon>Embryophyta</taxon>
        <taxon>Tracheophyta</taxon>
        <taxon>Spermatophyta</taxon>
        <taxon>Magnoliopsida</taxon>
        <taxon>Liliopsida</taxon>
        <taxon>Poales</taxon>
        <taxon>Poaceae</taxon>
        <taxon>PACMAD clade</taxon>
        <taxon>Panicoideae</taxon>
        <taxon>Panicodae</taxon>
        <taxon>Paniceae</taxon>
        <taxon>Dichantheliinae</taxon>
        <taxon>Dichanthelium</taxon>
    </lineage>
</organism>
<accession>A0A1E5WD78</accession>
<dbReference type="Gene3D" id="3.40.50.2060">
    <property type="match status" value="1"/>
</dbReference>
<dbReference type="AlphaFoldDB" id="A0A1E5WD78"/>
<keyword evidence="2" id="KW-1185">Reference proteome</keyword>
<sequence>MDKFTVKIMSYACKMADITEEGVSCK</sequence>